<dbReference type="OrthoDB" id="285729at2759"/>
<dbReference type="Proteomes" id="UP000271098">
    <property type="component" value="Unassembled WGS sequence"/>
</dbReference>
<dbReference type="WBParaSite" id="GPUH_0001524701-mRNA-1">
    <property type="protein sequence ID" value="GPUH_0001524701-mRNA-1"/>
    <property type="gene ID" value="GPUH_0001524701"/>
</dbReference>
<organism evidence="3">
    <name type="scientific">Gongylonema pulchrum</name>
    <dbReference type="NCBI Taxonomy" id="637853"/>
    <lineage>
        <taxon>Eukaryota</taxon>
        <taxon>Metazoa</taxon>
        <taxon>Ecdysozoa</taxon>
        <taxon>Nematoda</taxon>
        <taxon>Chromadorea</taxon>
        <taxon>Rhabditida</taxon>
        <taxon>Spirurina</taxon>
        <taxon>Spiruromorpha</taxon>
        <taxon>Spiruroidea</taxon>
        <taxon>Gongylonematidae</taxon>
        <taxon>Gongylonema</taxon>
    </lineage>
</organism>
<name>A0A183E2N6_9BILA</name>
<dbReference type="EMBL" id="UYRT01082180">
    <property type="protein sequence ID" value="VDN25604.1"/>
    <property type="molecule type" value="Genomic_DNA"/>
</dbReference>
<evidence type="ECO:0000313" key="1">
    <source>
        <dbReference type="EMBL" id="VDN25604.1"/>
    </source>
</evidence>
<gene>
    <name evidence="1" type="ORF">GPUH_LOCUS15226</name>
</gene>
<proteinExistence type="predicted"/>
<protein>
    <submittedName>
        <fullName evidence="3">RAB6-interacting golgin</fullName>
    </submittedName>
</protein>
<accession>A0A183E2N6</accession>
<keyword evidence="2" id="KW-1185">Reference proteome</keyword>
<reference evidence="1 2" key="2">
    <citation type="submission" date="2018-11" db="EMBL/GenBank/DDBJ databases">
        <authorList>
            <consortium name="Pathogen Informatics"/>
        </authorList>
    </citation>
    <scope>NUCLEOTIDE SEQUENCE [LARGE SCALE GENOMIC DNA]</scope>
</reference>
<reference evidence="3" key="1">
    <citation type="submission" date="2016-06" db="UniProtKB">
        <authorList>
            <consortium name="WormBaseParasite"/>
        </authorList>
    </citation>
    <scope>IDENTIFICATION</scope>
</reference>
<dbReference type="AlphaFoldDB" id="A0A183E2N6"/>
<sequence>MCFNSSNFFFKFQKSKKQPTEAEKVIASLEKEAKEEEERQKIGRTYRLLTQDIQFCVFMIEKHGDDYEKSKKQPTEAEKVIASLEKEAKEEEERQKVGRTYRLLTQDIQFCVFMIEKHGDDYEVRIFPGICGCKFALGSYYSSSFFASASEKTIFKIVNGCQRHSAIIWAPLSVSFFNQKGLVWYFLRH</sequence>
<evidence type="ECO:0000313" key="2">
    <source>
        <dbReference type="Proteomes" id="UP000271098"/>
    </source>
</evidence>
<evidence type="ECO:0000313" key="3">
    <source>
        <dbReference type="WBParaSite" id="GPUH_0001524701-mRNA-1"/>
    </source>
</evidence>